<keyword evidence="6" id="KW-1185">Reference proteome</keyword>
<evidence type="ECO:0000313" key="6">
    <source>
        <dbReference type="Proteomes" id="UP000278807"/>
    </source>
</evidence>
<feature type="region of interest" description="Disordered" evidence="3">
    <location>
        <begin position="196"/>
        <end position="226"/>
    </location>
</feature>
<feature type="compositionally biased region" description="Basic and acidic residues" evidence="3">
    <location>
        <begin position="20"/>
        <end position="32"/>
    </location>
</feature>
<feature type="domain" description="HTH La-type RNA-binding" evidence="4">
    <location>
        <begin position="396"/>
        <end position="488"/>
    </location>
</feature>
<dbReference type="Proteomes" id="UP000278807">
    <property type="component" value="Unassembled WGS sequence"/>
</dbReference>
<evidence type="ECO:0000256" key="3">
    <source>
        <dbReference type="SAM" id="MobiDB-lite"/>
    </source>
</evidence>
<feature type="compositionally biased region" description="Polar residues" evidence="3">
    <location>
        <begin position="650"/>
        <end position="670"/>
    </location>
</feature>
<evidence type="ECO:0000313" key="7">
    <source>
        <dbReference type="WBParaSite" id="HNAJ_0000869601-mRNA-1"/>
    </source>
</evidence>
<evidence type="ECO:0000313" key="5">
    <source>
        <dbReference type="EMBL" id="VDO04754.1"/>
    </source>
</evidence>
<dbReference type="EMBL" id="UZAE01012359">
    <property type="protein sequence ID" value="VDO04754.1"/>
    <property type="molecule type" value="Genomic_DNA"/>
</dbReference>
<reference evidence="5 6" key="2">
    <citation type="submission" date="2018-11" db="EMBL/GenBank/DDBJ databases">
        <authorList>
            <consortium name="Pathogen Informatics"/>
        </authorList>
    </citation>
    <scope>NUCLEOTIDE SEQUENCE [LARGE SCALE GENOMIC DNA]</scope>
</reference>
<dbReference type="InterPro" id="IPR036390">
    <property type="entry name" value="WH_DNA-bd_sf"/>
</dbReference>
<dbReference type="STRING" id="102285.A0A0R3TMX1"/>
<dbReference type="Gene3D" id="1.10.10.10">
    <property type="entry name" value="Winged helix-like DNA-binding domain superfamily/Winged helix DNA-binding domain"/>
    <property type="match status" value="1"/>
</dbReference>
<evidence type="ECO:0000259" key="4">
    <source>
        <dbReference type="PROSITE" id="PS50961"/>
    </source>
</evidence>
<reference evidence="7" key="1">
    <citation type="submission" date="2017-02" db="UniProtKB">
        <authorList>
            <consortium name="WormBaseParasite"/>
        </authorList>
    </citation>
    <scope>IDENTIFICATION</scope>
</reference>
<accession>A0A0R3TMX1</accession>
<gene>
    <name evidence="5" type="ORF">HNAJ_LOCUS8692</name>
</gene>
<protein>
    <submittedName>
        <fullName evidence="7">HTH La-type RNA-binding domain-containing protein</fullName>
    </submittedName>
</protein>
<sequence length="670" mass="72525">MNNNSINKDFENLNISSDADPNKANEVKEPSKKQNVWKGRSRATGHNTVEAKQNDIAGESEAWPVPSASRVNAPVASSSATERPRKRNNVKWVAADLPFGRGGSRNSQTPSATDHGASNYRGGGRAFGRRGSINGPMPTRGHGRNVNGDFRRPRQSNDENVNNSLENASAAVATNSSQENAPKPVSVSAAAALSTVNSRGSYQPRFRRGGANRGASAGNRFPQPIPNSTIGADGLGGAKIKPTLTAIHPSGHLPLFYPNPPVPLPPSLSQSVLIRPRETAVLDNGIPHAMQQVNEGGLYVNTASANANVQSVPSVQSQASPSRSVLTLEEFVGIVKSNLDAVIAPQAFVNHKHVKDQLQSVQVPVGAINVNLKVDDSLVYIREEIYLALNTSYTKMMKFKNRLDFINHHINHWFSENNLKGDRFLYCLISEKKGICPFSRLLQFKRLRIVSTDIADLVQFGTPENNVEVTYDDANAPMGYRLLIPLPTEVTFNLNTADSTSRPQSAVDIPNPPSNASQTEFQPLPINYPYHNYIPNVPTQPIPGNFPTGAVFMDPNASGFNYHPESLGNNAYSGYVWGQNYPPHSHVPYIPTLPTPGANAFPHTRFPLFPPMQYPTNGPSSSFVYIPSPLTVIGPRSALNTGVVRPLATPGNQPGTTESPPQDGNPDSSQ</sequence>
<dbReference type="AlphaFoldDB" id="A0A0R3TMX1"/>
<feature type="region of interest" description="Disordered" evidence="3">
    <location>
        <begin position="643"/>
        <end position="670"/>
    </location>
</feature>
<dbReference type="InterPro" id="IPR006630">
    <property type="entry name" value="La_HTH"/>
</dbReference>
<dbReference type="InterPro" id="IPR036388">
    <property type="entry name" value="WH-like_DNA-bd_sf"/>
</dbReference>
<evidence type="ECO:0000256" key="2">
    <source>
        <dbReference type="PROSITE-ProRule" id="PRU00332"/>
    </source>
</evidence>
<dbReference type="OrthoDB" id="439993at2759"/>
<keyword evidence="1 2" id="KW-0694">RNA-binding</keyword>
<feature type="region of interest" description="Disordered" evidence="3">
    <location>
        <begin position="1"/>
        <end position="161"/>
    </location>
</feature>
<evidence type="ECO:0000256" key="1">
    <source>
        <dbReference type="ARBA" id="ARBA00022884"/>
    </source>
</evidence>
<proteinExistence type="predicted"/>
<dbReference type="WBParaSite" id="HNAJ_0000869601-mRNA-1">
    <property type="protein sequence ID" value="HNAJ_0000869601-mRNA-1"/>
    <property type="gene ID" value="HNAJ_0000869601"/>
</dbReference>
<dbReference type="PROSITE" id="PS50961">
    <property type="entry name" value="HTH_LA"/>
    <property type="match status" value="1"/>
</dbReference>
<name>A0A0R3TMX1_RODNA</name>
<feature type="compositionally biased region" description="Polar residues" evidence="3">
    <location>
        <begin position="1"/>
        <end position="19"/>
    </location>
</feature>
<dbReference type="SUPFAM" id="SSF46785">
    <property type="entry name" value="Winged helix' DNA-binding domain"/>
    <property type="match status" value="1"/>
</dbReference>
<dbReference type="GO" id="GO:0003723">
    <property type="term" value="F:RNA binding"/>
    <property type="evidence" value="ECO:0007669"/>
    <property type="project" value="UniProtKB-UniRule"/>
</dbReference>
<organism evidence="7">
    <name type="scientific">Rodentolepis nana</name>
    <name type="common">Dwarf tapeworm</name>
    <name type="synonym">Hymenolepis nana</name>
    <dbReference type="NCBI Taxonomy" id="102285"/>
    <lineage>
        <taxon>Eukaryota</taxon>
        <taxon>Metazoa</taxon>
        <taxon>Spiralia</taxon>
        <taxon>Lophotrochozoa</taxon>
        <taxon>Platyhelminthes</taxon>
        <taxon>Cestoda</taxon>
        <taxon>Eucestoda</taxon>
        <taxon>Cyclophyllidea</taxon>
        <taxon>Hymenolepididae</taxon>
        <taxon>Rodentolepis</taxon>
    </lineage>
</organism>